<dbReference type="AlphaFoldDB" id="A0AAV4WK15"/>
<protein>
    <submittedName>
        <fullName evidence="1">Uncharacterized protein</fullName>
    </submittedName>
</protein>
<organism evidence="1 2">
    <name type="scientific">Caerostris extrusa</name>
    <name type="common">Bark spider</name>
    <name type="synonym">Caerostris bankana</name>
    <dbReference type="NCBI Taxonomy" id="172846"/>
    <lineage>
        <taxon>Eukaryota</taxon>
        <taxon>Metazoa</taxon>
        <taxon>Ecdysozoa</taxon>
        <taxon>Arthropoda</taxon>
        <taxon>Chelicerata</taxon>
        <taxon>Arachnida</taxon>
        <taxon>Araneae</taxon>
        <taxon>Araneomorphae</taxon>
        <taxon>Entelegynae</taxon>
        <taxon>Araneoidea</taxon>
        <taxon>Araneidae</taxon>
        <taxon>Caerostris</taxon>
    </lineage>
</organism>
<evidence type="ECO:0000313" key="1">
    <source>
        <dbReference type="EMBL" id="GIY81903.1"/>
    </source>
</evidence>
<proteinExistence type="predicted"/>
<gene>
    <name evidence="1" type="ORF">CEXT_470191</name>
</gene>
<accession>A0AAV4WK15</accession>
<keyword evidence="2" id="KW-1185">Reference proteome</keyword>
<reference evidence="1 2" key="1">
    <citation type="submission" date="2021-06" db="EMBL/GenBank/DDBJ databases">
        <title>Caerostris extrusa draft genome.</title>
        <authorList>
            <person name="Kono N."/>
            <person name="Arakawa K."/>
        </authorList>
    </citation>
    <scope>NUCLEOTIDE SEQUENCE [LARGE SCALE GENOMIC DNA]</scope>
</reference>
<dbReference type="Proteomes" id="UP001054945">
    <property type="component" value="Unassembled WGS sequence"/>
</dbReference>
<dbReference type="EMBL" id="BPLR01016178">
    <property type="protein sequence ID" value="GIY81903.1"/>
    <property type="molecule type" value="Genomic_DNA"/>
</dbReference>
<evidence type="ECO:0000313" key="2">
    <source>
        <dbReference type="Proteomes" id="UP001054945"/>
    </source>
</evidence>
<comment type="caution">
    <text evidence="1">The sequence shown here is derived from an EMBL/GenBank/DDBJ whole genome shotgun (WGS) entry which is preliminary data.</text>
</comment>
<name>A0AAV4WK15_CAEEX</name>
<sequence length="70" mass="7968">MGLHLPRGEPSGAEGLQAVRELPLLRGRVPEDLLQPVLPVRALRRAPLRHRLLLRQGAQSHLREIQDREE</sequence>